<gene>
    <name evidence="2" type="ORF">PGT21_032879</name>
</gene>
<dbReference type="EMBL" id="VSWC01000014">
    <property type="protein sequence ID" value="KAA1115178.1"/>
    <property type="molecule type" value="Genomic_DNA"/>
</dbReference>
<evidence type="ECO:0000313" key="3">
    <source>
        <dbReference type="Proteomes" id="UP000324748"/>
    </source>
</evidence>
<comment type="caution">
    <text evidence="2">The sequence shown here is derived from an EMBL/GenBank/DDBJ whole genome shotgun (WGS) entry which is preliminary data.</text>
</comment>
<feature type="region of interest" description="Disordered" evidence="1">
    <location>
        <begin position="58"/>
        <end position="79"/>
    </location>
</feature>
<organism evidence="2 3">
    <name type="scientific">Puccinia graminis f. sp. tritici</name>
    <dbReference type="NCBI Taxonomy" id="56615"/>
    <lineage>
        <taxon>Eukaryota</taxon>
        <taxon>Fungi</taxon>
        <taxon>Dikarya</taxon>
        <taxon>Basidiomycota</taxon>
        <taxon>Pucciniomycotina</taxon>
        <taxon>Pucciniomycetes</taxon>
        <taxon>Pucciniales</taxon>
        <taxon>Pucciniaceae</taxon>
        <taxon>Puccinia</taxon>
    </lineage>
</organism>
<keyword evidence="3" id="KW-1185">Reference proteome</keyword>
<feature type="compositionally biased region" description="Polar residues" evidence="1">
    <location>
        <begin position="61"/>
        <end position="79"/>
    </location>
</feature>
<dbReference type="AlphaFoldDB" id="A0A5B0QPP7"/>
<name>A0A5B0QPP7_PUCGR</name>
<proteinExistence type="predicted"/>
<accession>A0A5B0QPP7</accession>
<evidence type="ECO:0000313" key="2">
    <source>
        <dbReference type="EMBL" id="KAA1115178.1"/>
    </source>
</evidence>
<sequence>MVSASIGMEHDFARLPQELDESLVGHQPNLSNILYLNTQNSEYLPSSQHMHAVEDFVARQADSTLPQSTSGTVPNSELS</sequence>
<protein>
    <submittedName>
        <fullName evidence="2">Uncharacterized protein</fullName>
    </submittedName>
</protein>
<evidence type="ECO:0000256" key="1">
    <source>
        <dbReference type="SAM" id="MobiDB-lite"/>
    </source>
</evidence>
<dbReference type="Proteomes" id="UP000324748">
    <property type="component" value="Unassembled WGS sequence"/>
</dbReference>
<reference evidence="2 3" key="1">
    <citation type="submission" date="2019-05" db="EMBL/GenBank/DDBJ databases">
        <title>Emergence of the Ug99 lineage of the wheat stem rust pathogen through somatic hybridization.</title>
        <authorList>
            <person name="Li F."/>
            <person name="Upadhyaya N.M."/>
            <person name="Sperschneider J."/>
            <person name="Matny O."/>
            <person name="Nguyen-Phuc H."/>
            <person name="Mago R."/>
            <person name="Raley C."/>
            <person name="Miller M.E."/>
            <person name="Silverstein K.A.T."/>
            <person name="Henningsen E."/>
            <person name="Hirsch C.D."/>
            <person name="Visser B."/>
            <person name="Pretorius Z.A."/>
            <person name="Steffenson B.J."/>
            <person name="Schwessinger B."/>
            <person name="Dodds P.N."/>
            <person name="Figueroa M."/>
        </authorList>
    </citation>
    <scope>NUCLEOTIDE SEQUENCE [LARGE SCALE GENOMIC DNA]</scope>
    <source>
        <strain evidence="2">21-0</strain>
    </source>
</reference>